<sequence>MRAIATQAFKAYYNMQPLTFAAGEEFVGDAAVYMLRTGAPVEPADDEARQVLAGHQDGEHQEEPTPDEPGGSAPGPAEEEGDDPDGQDQGGPLDINGTISEILAWVGVDEDRALEAHDAEQAKAKPRPTLLSALDAILD</sequence>
<comment type="caution">
    <text evidence="2">The sequence shown here is derived from an EMBL/GenBank/DDBJ whole genome shotgun (WGS) entry which is preliminary data.</text>
</comment>
<gene>
    <name evidence="2" type="ORF">Mth01_25910</name>
</gene>
<feature type="region of interest" description="Disordered" evidence="1">
    <location>
        <begin position="42"/>
        <end position="96"/>
    </location>
</feature>
<dbReference type="AlphaFoldDB" id="A0A8J3VZR8"/>
<protein>
    <submittedName>
        <fullName evidence="2">Uncharacterized protein</fullName>
    </submittedName>
</protein>
<dbReference type="EMBL" id="BOOG01000021">
    <property type="protein sequence ID" value="GIH70338.1"/>
    <property type="molecule type" value="Genomic_DNA"/>
</dbReference>
<organism evidence="2 3">
    <name type="scientific">Sphaerimonospora thailandensis</name>
    <dbReference type="NCBI Taxonomy" id="795644"/>
    <lineage>
        <taxon>Bacteria</taxon>
        <taxon>Bacillati</taxon>
        <taxon>Actinomycetota</taxon>
        <taxon>Actinomycetes</taxon>
        <taxon>Streptosporangiales</taxon>
        <taxon>Streptosporangiaceae</taxon>
        <taxon>Sphaerimonospora</taxon>
    </lineage>
</organism>
<keyword evidence="3" id="KW-1185">Reference proteome</keyword>
<reference evidence="2" key="1">
    <citation type="submission" date="2021-01" db="EMBL/GenBank/DDBJ databases">
        <title>Whole genome shotgun sequence of Sphaerimonospora thailandensis NBRC 107569.</title>
        <authorList>
            <person name="Komaki H."/>
            <person name="Tamura T."/>
        </authorList>
    </citation>
    <scope>NUCLEOTIDE SEQUENCE</scope>
    <source>
        <strain evidence="2">NBRC 107569</strain>
    </source>
</reference>
<dbReference type="RefSeq" id="WP_204016057.1">
    <property type="nucleotide sequence ID" value="NZ_BOOG01000021.1"/>
</dbReference>
<evidence type="ECO:0000313" key="3">
    <source>
        <dbReference type="Proteomes" id="UP000610966"/>
    </source>
</evidence>
<feature type="compositionally biased region" description="Acidic residues" evidence="1">
    <location>
        <begin position="77"/>
        <end position="86"/>
    </location>
</feature>
<proteinExistence type="predicted"/>
<evidence type="ECO:0000313" key="2">
    <source>
        <dbReference type="EMBL" id="GIH70338.1"/>
    </source>
</evidence>
<accession>A0A8J3VZR8</accession>
<name>A0A8J3VZR8_9ACTN</name>
<dbReference type="Proteomes" id="UP000610966">
    <property type="component" value="Unassembled WGS sequence"/>
</dbReference>
<evidence type="ECO:0000256" key="1">
    <source>
        <dbReference type="SAM" id="MobiDB-lite"/>
    </source>
</evidence>